<accession>C6XDB8</accession>
<keyword evidence="6 10" id="KW-0819">tRNA processing</keyword>
<dbReference type="RefSeq" id="WP_015830021.1">
    <property type="nucleotide sequence ID" value="NC_012969.1"/>
</dbReference>
<evidence type="ECO:0000313" key="14">
    <source>
        <dbReference type="Proteomes" id="UP000002743"/>
    </source>
</evidence>
<evidence type="ECO:0000256" key="8">
    <source>
        <dbReference type="ARBA" id="ARBA00023002"/>
    </source>
</evidence>
<feature type="region of interest" description="FAD-dependent cmnm(5)s(2)U34 oxidoreductase" evidence="10">
    <location>
        <begin position="291"/>
        <end position="688"/>
    </location>
</feature>
<keyword evidence="5 10" id="KW-0949">S-adenosyl-L-methionine</keyword>
<dbReference type="InterPro" id="IPR017610">
    <property type="entry name" value="tRNA_S-uridine_synth_MnmC_C"/>
</dbReference>
<comment type="subcellular location">
    <subcellularLocation>
        <location evidence="10">Cytoplasm</location>
    </subcellularLocation>
</comment>
<evidence type="ECO:0000256" key="6">
    <source>
        <dbReference type="ARBA" id="ARBA00022694"/>
    </source>
</evidence>
<protein>
    <recommendedName>
        <fullName evidence="10">tRNA 5-methylaminomethyl-2-thiouridine biosynthesis bifunctional protein MnmC</fullName>
        <shortName evidence="10">tRNA mnm(5)s(2)U biosynthesis bifunctional protein</shortName>
    </recommendedName>
    <domain>
        <recommendedName>
            <fullName evidence="10">tRNA (mnm(5)s(2)U34)-methyltransferase</fullName>
            <ecNumber evidence="10">2.1.1.61</ecNumber>
        </recommendedName>
    </domain>
    <domain>
        <recommendedName>
            <fullName evidence="10">FAD-dependent cmnm(5)s(2)U34 oxidoreductase</fullName>
            <ecNumber evidence="10">1.5.-.-</ecNumber>
        </recommendedName>
    </domain>
</protein>
<dbReference type="InterPro" id="IPR008471">
    <property type="entry name" value="MnmC-like_methylTransf"/>
</dbReference>
<dbReference type="GO" id="GO:0002097">
    <property type="term" value="P:tRNA wobble base modification"/>
    <property type="evidence" value="ECO:0007669"/>
    <property type="project" value="UniProtKB-UniRule"/>
</dbReference>
<keyword evidence="1 10" id="KW-0963">Cytoplasm</keyword>
<keyword evidence="9 10" id="KW-0511">Multifunctional enzyme</keyword>
<keyword evidence="7 10" id="KW-0274">FAD</keyword>
<evidence type="ECO:0000313" key="13">
    <source>
        <dbReference type="EMBL" id="ACT50543.1"/>
    </source>
</evidence>
<evidence type="ECO:0000256" key="7">
    <source>
        <dbReference type="ARBA" id="ARBA00022827"/>
    </source>
</evidence>
<dbReference type="InterPro" id="IPR047785">
    <property type="entry name" value="tRNA_MNMC2"/>
</dbReference>
<dbReference type="NCBIfam" id="NF002481">
    <property type="entry name" value="PRK01747.1-2"/>
    <property type="match status" value="1"/>
</dbReference>
<gene>
    <name evidence="10" type="primary">mnmC</name>
    <name evidence="13" type="ordered locus">Msip34_1297</name>
</gene>
<evidence type="ECO:0000256" key="2">
    <source>
        <dbReference type="ARBA" id="ARBA00022603"/>
    </source>
</evidence>
<keyword evidence="2 10" id="KW-0489">Methyltransferase</keyword>
<dbReference type="Pfam" id="PF01266">
    <property type="entry name" value="DAO"/>
    <property type="match status" value="1"/>
</dbReference>
<dbReference type="EC" id="2.1.1.61" evidence="10"/>
<dbReference type="EMBL" id="CP001674">
    <property type="protein sequence ID" value="ACT50543.1"/>
    <property type="molecule type" value="Genomic_DNA"/>
</dbReference>
<comment type="catalytic activity">
    <reaction evidence="10">
        <text>5-aminomethyl-2-thiouridine(34) in tRNA + S-adenosyl-L-methionine = 5-methylaminomethyl-2-thiouridine(34) in tRNA + S-adenosyl-L-homocysteine + H(+)</text>
        <dbReference type="Rhea" id="RHEA:19569"/>
        <dbReference type="Rhea" id="RHEA-COMP:10195"/>
        <dbReference type="Rhea" id="RHEA-COMP:10197"/>
        <dbReference type="ChEBI" id="CHEBI:15378"/>
        <dbReference type="ChEBI" id="CHEBI:57856"/>
        <dbReference type="ChEBI" id="CHEBI:59789"/>
        <dbReference type="ChEBI" id="CHEBI:74454"/>
        <dbReference type="ChEBI" id="CHEBI:74455"/>
        <dbReference type="EC" id="2.1.1.61"/>
    </reaction>
</comment>
<comment type="similarity">
    <text evidence="10">In the N-terminal section; belongs to the methyltransferase superfamily. tRNA (mnm(5)s(2)U34)-methyltransferase family.</text>
</comment>
<dbReference type="Gene3D" id="3.40.50.150">
    <property type="entry name" value="Vaccinia Virus protein VP39"/>
    <property type="match status" value="1"/>
</dbReference>
<proteinExistence type="inferred from homology"/>
<dbReference type="InterPro" id="IPR023032">
    <property type="entry name" value="tRNA_MAMT_biosynth_bifunc_MnmC"/>
</dbReference>
<dbReference type="HAMAP" id="MF_01102">
    <property type="entry name" value="MnmC"/>
    <property type="match status" value="1"/>
</dbReference>
<dbReference type="eggNOG" id="COG4121">
    <property type="taxonomic scope" value="Bacteria"/>
</dbReference>
<dbReference type="InterPro" id="IPR036188">
    <property type="entry name" value="FAD/NAD-bd_sf"/>
</dbReference>
<evidence type="ECO:0000259" key="12">
    <source>
        <dbReference type="Pfam" id="PF05430"/>
    </source>
</evidence>
<dbReference type="GO" id="GO:0004808">
    <property type="term" value="F:tRNA (5-methylaminomethyl-2-thiouridylate)(34)-methyltransferase activity"/>
    <property type="evidence" value="ECO:0007669"/>
    <property type="project" value="UniProtKB-EC"/>
</dbReference>
<evidence type="ECO:0000259" key="11">
    <source>
        <dbReference type="Pfam" id="PF01266"/>
    </source>
</evidence>
<evidence type="ECO:0000256" key="4">
    <source>
        <dbReference type="ARBA" id="ARBA00022679"/>
    </source>
</evidence>
<name>C6XDB8_METGS</name>
<feature type="domain" description="MnmC-like methyltransferase" evidence="12">
    <location>
        <begin position="115"/>
        <end position="234"/>
    </location>
</feature>
<dbReference type="Gene3D" id="3.50.50.60">
    <property type="entry name" value="FAD/NAD(P)-binding domain"/>
    <property type="match status" value="1"/>
</dbReference>
<dbReference type="eggNOG" id="COG0665">
    <property type="taxonomic scope" value="Bacteria"/>
</dbReference>
<dbReference type="STRING" id="582744.Msip34_1297"/>
<evidence type="ECO:0000256" key="3">
    <source>
        <dbReference type="ARBA" id="ARBA00022630"/>
    </source>
</evidence>
<evidence type="ECO:0000256" key="10">
    <source>
        <dbReference type="HAMAP-Rule" id="MF_01102"/>
    </source>
</evidence>
<evidence type="ECO:0000256" key="9">
    <source>
        <dbReference type="ARBA" id="ARBA00023268"/>
    </source>
</evidence>
<sequence length="688" mass="74170">MIEWRDGEPYSTVYQDVYFSRESGPDETRHVFLQHNQLRERWLAMHGQPGQGNEVHQARHFTIAETGFGTGLNLLCAWQLWEETAPNDARLHFISTEKHPLSLSDMQQAWASLPEFSRYSAELLAQYQWLAPGMHRLSLANGRVIVTLLIGDVAETLPSLRASVDAWFLDGFAPSRNPEMWQAPLFTQMARLSHAETTFATFTSAGIVKRGLQAAGFVVRKVPGHGRKREMLTGHFGGKPLEQSVGESVNQATAQDATASVAISGAASTARQRHAAPARPAPHAPGKAIVIGGGIAGCATSHALAQRGWQVTLIERHPQIAEAASGNPLGVLYPRLAGQDIILSRLAQHGFLHSLRLLQQLQLSAADHARCGLLQLAYDARERERCLAIAARDLPPDLVQWLSSAEASALAGQALDQDALYFPAGGWVHPPAFCHALVNHANIRQRVSTQALNIQRVGDEWQVIGVDGLLETAPVLVIAAATDSARFDLTAHLPLQNVRGQITLLPATATDVPLNIIVCSDGYISPAVQGRHCLGATFDADDVDTSVKAQDHASNLAMLARTLPAMHASLPPLDLDTLEGRTAFRAATPDYLPMAGPVLDATALQAQPPRHTANPEDLPWLPGLYVNTGHGSKGLINAPLCAEMLASAIAGEPAPVDSKLLAALDPNRFLLRSMGLKRLVLGLAAYPS</sequence>
<dbReference type="GO" id="GO:0032259">
    <property type="term" value="P:methylation"/>
    <property type="evidence" value="ECO:0007669"/>
    <property type="project" value="UniProtKB-KW"/>
</dbReference>
<dbReference type="PANTHER" id="PTHR13847">
    <property type="entry name" value="SARCOSINE DEHYDROGENASE-RELATED"/>
    <property type="match status" value="1"/>
</dbReference>
<dbReference type="Proteomes" id="UP000002743">
    <property type="component" value="Chromosome"/>
</dbReference>
<comment type="similarity">
    <text evidence="10">In the C-terminal section; belongs to the DAO family.</text>
</comment>
<reference evidence="14" key="1">
    <citation type="submission" date="2009-07" db="EMBL/GenBank/DDBJ databases">
        <title>Complete sequence of chromosome of Methylovorus sp. SIP3-4.</title>
        <authorList>
            <person name="Lucas S."/>
            <person name="Copeland A."/>
            <person name="Lapidus A."/>
            <person name="Glavina del Rio T."/>
            <person name="Tice H."/>
            <person name="Bruce D."/>
            <person name="Goodwin L."/>
            <person name="Pitluck S."/>
            <person name="Clum A."/>
            <person name="Larimer F."/>
            <person name="Land M."/>
            <person name="Hauser L."/>
            <person name="Kyrpides N."/>
            <person name="Mikhailova N."/>
            <person name="Kayluzhnaya M."/>
            <person name="Chistoserdova L."/>
        </authorList>
    </citation>
    <scope>NUCLEOTIDE SEQUENCE [LARGE SCALE GENOMIC DNA]</scope>
    <source>
        <strain evidence="14">SIP3-4</strain>
    </source>
</reference>
<dbReference type="GO" id="GO:0016645">
    <property type="term" value="F:oxidoreductase activity, acting on the CH-NH group of donors"/>
    <property type="evidence" value="ECO:0007669"/>
    <property type="project" value="InterPro"/>
</dbReference>
<comment type="function">
    <text evidence="10">Catalyzes the last two steps in the biosynthesis of 5-methylaminomethyl-2-thiouridine (mnm(5)s(2)U) at the wobble position (U34) in tRNA. Catalyzes the FAD-dependent demodification of cmnm(5)s(2)U34 to nm(5)s(2)U34, followed by the transfer of a methyl group from S-adenosyl-L-methionine to nm(5)s(2)U34, to form mnm(5)s(2)U34.</text>
</comment>
<dbReference type="Pfam" id="PF05430">
    <property type="entry name" value="Methyltransf_30"/>
    <property type="match status" value="1"/>
</dbReference>
<feature type="region of interest" description="tRNA (mnm(5)s(2)U34)-methyltransferase" evidence="10">
    <location>
        <begin position="1"/>
        <end position="237"/>
    </location>
</feature>
<dbReference type="HOGENOM" id="CLU_022427_1_0_4"/>
<dbReference type="OrthoDB" id="9786494at2"/>
<keyword evidence="14" id="KW-1185">Reference proteome</keyword>
<dbReference type="Gene3D" id="3.30.9.10">
    <property type="entry name" value="D-Amino Acid Oxidase, subunit A, domain 2"/>
    <property type="match status" value="1"/>
</dbReference>
<dbReference type="EC" id="1.5.-.-" evidence="10"/>
<dbReference type="GO" id="GO:0050660">
    <property type="term" value="F:flavin adenine dinucleotide binding"/>
    <property type="evidence" value="ECO:0007669"/>
    <property type="project" value="UniProtKB-UniRule"/>
</dbReference>
<dbReference type="GO" id="GO:0005737">
    <property type="term" value="C:cytoplasm"/>
    <property type="evidence" value="ECO:0007669"/>
    <property type="project" value="UniProtKB-SubCell"/>
</dbReference>
<reference evidence="13 14" key="2">
    <citation type="journal article" date="2011" name="J. Bacteriol.">
        <title>Genomes of three methylotrophs from a single niche uncover genetic and metabolic divergence of Methylophilaceae.</title>
        <authorList>
            <person name="Lapidus A."/>
            <person name="Clum A."/>
            <person name="Labutti K."/>
            <person name="Kaluzhnaya M.G."/>
            <person name="Lim S."/>
            <person name="Beck D.A."/>
            <person name="Glavina Del Rio T."/>
            <person name="Nolan M."/>
            <person name="Mavromatis K."/>
            <person name="Huntemann M."/>
            <person name="Lucas S."/>
            <person name="Lidstrom M.E."/>
            <person name="Ivanova N."/>
            <person name="Chistoserdova L."/>
        </authorList>
    </citation>
    <scope>NUCLEOTIDE SEQUENCE [LARGE SCALE GENOMIC DNA]</scope>
    <source>
        <strain evidence="13 14">SIP3-4</strain>
    </source>
</reference>
<comment type="cofactor">
    <cofactor evidence="10">
        <name>FAD</name>
        <dbReference type="ChEBI" id="CHEBI:57692"/>
    </cofactor>
</comment>
<keyword evidence="8 10" id="KW-0560">Oxidoreductase</keyword>
<dbReference type="PANTHER" id="PTHR13847:SF283">
    <property type="entry name" value="TRNA 5-METHYLAMINOMETHYL-2-THIOURIDINE BIOSYNTHESIS BIFUNCTIONAL PROTEIN MNMC"/>
    <property type="match status" value="1"/>
</dbReference>
<dbReference type="AlphaFoldDB" id="C6XDB8"/>
<dbReference type="NCBIfam" id="NF033855">
    <property type="entry name" value="tRNA_MNMC2"/>
    <property type="match status" value="1"/>
</dbReference>
<dbReference type="InterPro" id="IPR006076">
    <property type="entry name" value="FAD-dep_OxRdtase"/>
</dbReference>
<evidence type="ECO:0000256" key="5">
    <source>
        <dbReference type="ARBA" id="ARBA00022691"/>
    </source>
</evidence>
<dbReference type="SUPFAM" id="SSF54373">
    <property type="entry name" value="FAD-linked reductases, C-terminal domain"/>
    <property type="match status" value="1"/>
</dbReference>
<dbReference type="NCBIfam" id="TIGR03197">
    <property type="entry name" value="MnmC_Cterm"/>
    <property type="match status" value="1"/>
</dbReference>
<feature type="domain" description="FAD dependent oxidoreductase" evidence="11">
    <location>
        <begin position="288"/>
        <end position="647"/>
    </location>
</feature>
<dbReference type="InterPro" id="IPR029063">
    <property type="entry name" value="SAM-dependent_MTases_sf"/>
</dbReference>
<dbReference type="KEGG" id="mei:Msip34_1297"/>
<evidence type="ECO:0000256" key="1">
    <source>
        <dbReference type="ARBA" id="ARBA00022490"/>
    </source>
</evidence>
<dbReference type="SUPFAM" id="SSF51905">
    <property type="entry name" value="FAD/NAD(P)-binding domain"/>
    <property type="match status" value="1"/>
</dbReference>
<organism evidence="13 14">
    <name type="scientific">Methylovorus glucosotrophus (strain SIP3-4)</name>
    <dbReference type="NCBI Taxonomy" id="582744"/>
    <lineage>
        <taxon>Bacteria</taxon>
        <taxon>Pseudomonadati</taxon>
        <taxon>Pseudomonadota</taxon>
        <taxon>Betaproteobacteria</taxon>
        <taxon>Nitrosomonadales</taxon>
        <taxon>Methylophilaceae</taxon>
        <taxon>Methylovorus</taxon>
    </lineage>
</organism>
<keyword evidence="4 10" id="KW-0808">Transferase</keyword>
<keyword evidence="3 10" id="KW-0285">Flavoprotein</keyword>